<keyword evidence="2" id="KW-1133">Transmembrane helix</keyword>
<name>A0A8A2U8W7_9EURY</name>
<reference evidence="3 4" key="1">
    <citation type="journal article" date="2006" name="Int. J. Syst. Evol. Microbiol.">
        <title>Haloterrigena longa sp. nov. and Haloterrigena limicola sp. nov., extremely halophilic archaea isolated from a salt lake.</title>
        <authorList>
            <person name="Cui H.L."/>
            <person name="Tohty D."/>
            <person name="Zhou P.J."/>
            <person name="Liu S.J."/>
        </authorList>
    </citation>
    <scope>NUCLEOTIDE SEQUENCE [LARGE SCALE GENOMIC DNA]</scope>
    <source>
        <strain evidence="3 4">ABH32</strain>
    </source>
</reference>
<dbReference type="AlphaFoldDB" id="A0A8A2U8W7"/>
<keyword evidence="4" id="KW-1185">Reference proteome</keyword>
<dbReference type="Proteomes" id="UP000663191">
    <property type="component" value="Chromosome"/>
</dbReference>
<feature type="compositionally biased region" description="Basic and acidic residues" evidence="1">
    <location>
        <begin position="459"/>
        <end position="478"/>
    </location>
</feature>
<dbReference type="KEGG" id="hlo:J0X27_16665"/>
<organism evidence="3 4">
    <name type="scientific">Natrinema longum</name>
    <dbReference type="NCBI Taxonomy" id="370324"/>
    <lineage>
        <taxon>Archaea</taxon>
        <taxon>Methanobacteriati</taxon>
        <taxon>Methanobacteriota</taxon>
        <taxon>Stenosarchaea group</taxon>
        <taxon>Halobacteria</taxon>
        <taxon>Halobacteriales</taxon>
        <taxon>Natrialbaceae</taxon>
        <taxon>Natrinema</taxon>
    </lineage>
</organism>
<dbReference type="RefSeq" id="WP_207270266.1">
    <property type="nucleotide sequence ID" value="NZ_CP071463.1"/>
</dbReference>
<evidence type="ECO:0000256" key="2">
    <source>
        <dbReference type="SAM" id="Phobius"/>
    </source>
</evidence>
<dbReference type="Pfam" id="PF23957">
    <property type="entry name" value="DUF7286"/>
    <property type="match status" value="3"/>
</dbReference>
<gene>
    <name evidence="3" type="ORF">J0X27_16665</name>
</gene>
<accession>A0A8A2U8W7</accession>
<keyword evidence="2" id="KW-0472">Membrane</keyword>
<keyword evidence="2" id="KW-0812">Transmembrane</keyword>
<proteinExistence type="predicted"/>
<feature type="region of interest" description="Disordered" evidence="1">
    <location>
        <begin position="511"/>
        <end position="557"/>
    </location>
</feature>
<protein>
    <submittedName>
        <fullName evidence="3">Uncharacterized protein</fullName>
    </submittedName>
</protein>
<feature type="transmembrane region" description="Helical" evidence="2">
    <location>
        <begin position="21"/>
        <end position="41"/>
    </location>
</feature>
<feature type="region of interest" description="Disordered" evidence="1">
    <location>
        <begin position="451"/>
        <end position="494"/>
    </location>
</feature>
<evidence type="ECO:0000256" key="1">
    <source>
        <dbReference type="SAM" id="MobiDB-lite"/>
    </source>
</evidence>
<dbReference type="EMBL" id="CP071463">
    <property type="protein sequence ID" value="QSW85056.1"/>
    <property type="molecule type" value="Genomic_DNA"/>
</dbReference>
<dbReference type="GeneID" id="63185411"/>
<evidence type="ECO:0000313" key="3">
    <source>
        <dbReference type="EMBL" id="QSW85056.1"/>
    </source>
</evidence>
<dbReference type="OrthoDB" id="124691at2157"/>
<sequence>MTGADQRKRDATVTIAERGHVPFAVIAVLLLVVSVATIVMLERRSEPRIDRDAELVMDRTETAAQAEFRAAVLEATHQAGGAPINTTTGSNVDGISSASDQSGAFREYVKLLIYLRAVERIPAADQSVGPDSRSTVALEPVAADPDDGELSPDEAIEKVELEIGSFDDDVEQGTVTATIHDVEFGGHVDGEELPAETRSISVSVGTPVFELNEKMNEYESKLNKGFFESEEDGMPDPTTLDGLGQEMAARQYPIAYMKASWNRFGNKTVTPEDHDFTETIGTDHTEVLTNHAIYSVQEDTFGTRDPDADRAMRPQYLCMSLDFTTTISGVDPEIDMNDVVPSNNTTFSEDLNDHMEQLNETGPDGEMPDNMTIPVNQNVNFREELCNEGGVLNDWIFGDEATGELPEVPPLSELIKDGTDSMGVAEQEIELPVESVAEATYIEYKLESPRDPASYLEGKSSDMKSDIRSAGGDVDHDVSSSLPIEESEEYDGSVHDIRDELYELDIIVDREATAGSVPEPDPPSGDWHRSRSEDEERVTDITVDSVSHTPQPDGKTYDREIHSITADATVDVAVTRGYEKTENNETVTTTVTESDSVDVDATVTIDAAYGFRAGGVYYEAYDDFQVEPDPIATDYGTHENVTFRTGFENALVEVTSASEYSTAETEIATQLESDLGNSDPNALEQTAKDSIGEEHDRVLDSSDVIPDERERISETLDEELEDVHENFTADWKADPLRIKINELADDESPPEKVKEHIKAEYEDEYVDDGPYETPESMAKQQIRKAYFDRLYYWLEQFDGEYSGQMEEFNDKIDDNTEGQVDDLNEVLGYVQGLANADYDPDPADLEGSPVHDDAQYEISGSPTYLTATEVERDHVSAVRASNESIMDTDSDAHHHPMAIQTHNRAPWPGIPALFYMPDKWYITINFWRVDVAGEYARLEVSSTIGDPSDSNRLTYVAEESPVEVELSDGSSVQVGRNEAVDFETGTEVIVVMPGAIVKKGGPIPAVADGDFHSQGTTYCTETWREVGPEANTQSC</sequence>
<dbReference type="InterPro" id="IPR055710">
    <property type="entry name" value="DUF7286"/>
</dbReference>
<evidence type="ECO:0000313" key="4">
    <source>
        <dbReference type="Proteomes" id="UP000663191"/>
    </source>
</evidence>